<protein>
    <recommendedName>
        <fullName evidence="4">6-carboxy-5,6,7,8-tetrahydropterin synthase</fullName>
        <ecNumber evidence="3">4.1.2.50</ecNumber>
    </recommendedName>
    <alternativeName>
        <fullName evidence="5">Queuosine biosynthesis protein QueD</fullName>
    </alternativeName>
</protein>
<evidence type="ECO:0000256" key="4">
    <source>
        <dbReference type="ARBA" id="ARBA00018141"/>
    </source>
</evidence>
<dbReference type="AlphaFoldDB" id="A0AAE3ZKA8"/>
<comment type="pathway">
    <text evidence="1">Purine metabolism; 7-cyano-7-deazaguanine biosynthesis.</text>
</comment>
<dbReference type="SUPFAM" id="SSF55620">
    <property type="entry name" value="Tetrahydrobiopterin biosynthesis enzymes-like"/>
    <property type="match status" value="1"/>
</dbReference>
<dbReference type="Pfam" id="PF01242">
    <property type="entry name" value="PTPS"/>
    <property type="match status" value="1"/>
</dbReference>
<reference evidence="7 8" key="1">
    <citation type="submission" date="2023-07" db="EMBL/GenBank/DDBJ databases">
        <title>Sequencing the genomes of 1000 actinobacteria strains.</title>
        <authorList>
            <person name="Klenk H.-P."/>
        </authorList>
    </citation>
    <scope>NUCLEOTIDE SEQUENCE [LARGE SCALE GENOMIC DNA]</scope>
    <source>
        <strain evidence="7 8">DSM 44711</strain>
    </source>
</reference>
<comment type="similarity">
    <text evidence="2">Belongs to the PTPS family. QueD subfamily.</text>
</comment>
<evidence type="ECO:0000256" key="5">
    <source>
        <dbReference type="ARBA" id="ARBA00031449"/>
    </source>
</evidence>
<evidence type="ECO:0000256" key="1">
    <source>
        <dbReference type="ARBA" id="ARBA00005061"/>
    </source>
</evidence>
<dbReference type="EMBL" id="JAVDYC010000001">
    <property type="protein sequence ID" value="MDR7320210.1"/>
    <property type="molecule type" value="Genomic_DNA"/>
</dbReference>
<accession>A0AAE3ZKA8</accession>
<dbReference type="Proteomes" id="UP001183629">
    <property type="component" value="Unassembled WGS sequence"/>
</dbReference>
<evidence type="ECO:0000256" key="6">
    <source>
        <dbReference type="ARBA" id="ARBA00048807"/>
    </source>
</evidence>
<comment type="catalytic activity">
    <reaction evidence="6">
        <text>7,8-dihydroneopterin 3'-triphosphate + H2O = 6-carboxy-5,6,7,8-tetrahydropterin + triphosphate + acetaldehyde + 2 H(+)</text>
        <dbReference type="Rhea" id="RHEA:27966"/>
        <dbReference type="ChEBI" id="CHEBI:15343"/>
        <dbReference type="ChEBI" id="CHEBI:15377"/>
        <dbReference type="ChEBI" id="CHEBI:15378"/>
        <dbReference type="ChEBI" id="CHEBI:18036"/>
        <dbReference type="ChEBI" id="CHEBI:58462"/>
        <dbReference type="ChEBI" id="CHEBI:61032"/>
        <dbReference type="EC" id="4.1.2.50"/>
    </reaction>
</comment>
<evidence type="ECO:0000313" key="8">
    <source>
        <dbReference type="Proteomes" id="UP001183629"/>
    </source>
</evidence>
<dbReference type="Gene3D" id="3.30.479.10">
    <property type="entry name" value="6-pyruvoyl tetrahydropterin synthase/QueD"/>
    <property type="match status" value="1"/>
</dbReference>
<evidence type="ECO:0000256" key="3">
    <source>
        <dbReference type="ARBA" id="ARBA00012982"/>
    </source>
</evidence>
<dbReference type="GO" id="GO:0070497">
    <property type="term" value="F:6-carboxytetrahydropterin synthase activity"/>
    <property type="evidence" value="ECO:0007669"/>
    <property type="project" value="UniProtKB-EC"/>
</dbReference>
<organism evidence="7 8">
    <name type="scientific">Catenuloplanes niger</name>
    <dbReference type="NCBI Taxonomy" id="587534"/>
    <lineage>
        <taxon>Bacteria</taxon>
        <taxon>Bacillati</taxon>
        <taxon>Actinomycetota</taxon>
        <taxon>Actinomycetes</taxon>
        <taxon>Micromonosporales</taxon>
        <taxon>Micromonosporaceae</taxon>
        <taxon>Catenuloplanes</taxon>
    </lineage>
</organism>
<keyword evidence="8" id="KW-1185">Reference proteome</keyword>
<evidence type="ECO:0000313" key="7">
    <source>
        <dbReference type="EMBL" id="MDR7320210.1"/>
    </source>
</evidence>
<sequence>MPPPEGERHSHDYRLDIRVTRPRLDERDMVVDLDVLNDALRGVTDRLHEADLDEIVGAETTKDAVTVEVFSQWLHAVLTDAVGPVPGASLHVRVWEDPRMYGGYEGPLGG</sequence>
<name>A0AAE3ZKA8_9ACTN</name>
<proteinExistence type="inferred from homology"/>
<dbReference type="InterPro" id="IPR038418">
    <property type="entry name" value="6-PTP_synth/QueD_sf"/>
</dbReference>
<dbReference type="InterPro" id="IPR007115">
    <property type="entry name" value="6-PTP_synth/QueD"/>
</dbReference>
<comment type="caution">
    <text evidence="7">The sequence shown here is derived from an EMBL/GenBank/DDBJ whole genome shotgun (WGS) entry which is preliminary data.</text>
</comment>
<evidence type="ECO:0000256" key="2">
    <source>
        <dbReference type="ARBA" id="ARBA00008900"/>
    </source>
</evidence>
<dbReference type="EC" id="4.1.2.50" evidence="3"/>
<gene>
    <name evidence="7" type="ORF">J2S44_000460</name>
</gene>